<accession>A0A7L5BKA3</accession>
<gene>
    <name evidence="2" type="ORF">G3A56_15900</name>
</gene>
<evidence type="ECO:0000313" key="3">
    <source>
        <dbReference type="Proteomes" id="UP000464865"/>
    </source>
</evidence>
<organism evidence="2 3">
    <name type="scientific">Rhizobium oryzihabitans</name>
    <dbReference type="NCBI Taxonomy" id="2267833"/>
    <lineage>
        <taxon>Bacteria</taxon>
        <taxon>Pseudomonadati</taxon>
        <taxon>Pseudomonadota</taxon>
        <taxon>Alphaproteobacteria</taxon>
        <taxon>Hyphomicrobiales</taxon>
        <taxon>Rhizobiaceae</taxon>
        <taxon>Rhizobium/Agrobacterium group</taxon>
        <taxon>Rhizobium</taxon>
    </lineage>
</organism>
<dbReference type="KEGG" id="roy:G3A56_15900"/>
<name>A0A7L5BKA3_9HYPH</name>
<dbReference type="RefSeq" id="WP_164056516.1">
    <property type="nucleotide sequence ID" value="NZ_CP048632.1"/>
</dbReference>
<protein>
    <submittedName>
        <fullName evidence="2">Uncharacterized protein</fullName>
    </submittedName>
</protein>
<evidence type="ECO:0000256" key="1">
    <source>
        <dbReference type="SAM" id="MobiDB-lite"/>
    </source>
</evidence>
<dbReference type="AlphaFoldDB" id="A0A7L5BKA3"/>
<keyword evidence="3" id="KW-1185">Reference proteome</keyword>
<dbReference type="EMBL" id="CP048632">
    <property type="protein sequence ID" value="QIB39299.1"/>
    <property type="molecule type" value="Genomic_DNA"/>
</dbReference>
<proteinExistence type="predicted"/>
<dbReference type="Proteomes" id="UP000464865">
    <property type="component" value="Chromosome M15-11"/>
</dbReference>
<feature type="region of interest" description="Disordered" evidence="1">
    <location>
        <begin position="41"/>
        <end position="66"/>
    </location>
</feature>
<reference evidence="2 3" key="1">
    <citation type="submission" date="2020-02" db="EMBL/GenBank/DDBJ databases">
        <title>Plant-Promoting Endophytic Bacterium Rhizobium oryzihabitans sp. nov., Isolated from the Root of Rice.</title>
        <authorList>
            <person name="zhao J."/>
            <person name="Zhang G."/>
        </authorList>
    </citation>
    <scope>NUCLEOTIDE SEQUENCE [LARGE SCALE GENOMIC DNA]</scope>
    <source>
        <strain evidence="2 3">M15</strain>
    </source>
</reference>
<evidence type="ECO:0000313" key="2">
    <source>
        <dbReference type="EMBL" id="QIB39299.1"/>
    </source>
</evidence>
<sequence>MTALEEIKNPLEGRDIATLTNVELVTEISRLLSTLESLQRENEELRQDRDRTARNRDMWKGQVERQADSLSKFREEEIRLRETLFQCGSFIADRYQEGDAEYQVVLLVNDAICSKPALASTGGSNDPRNI</sequence>